<dbReference type="Gene3D" id="2.180.10.10">
    <property type="entry name" value="RHS repeat-associated core"/>
    <property type="match status" value="1"/>
</dbReference>
<keyword evidence="1" id="KW-0677">Repeat</keyword>
<sequence length="664" mass="74084">MNHIGGWDTEATEYSFTGMPLKRIQHHSDTDSSFAETSTYSFDNMDRPLTVAHQLDEDEPVTVSDLSYDLLGRVASEKRNGNPELATAFSYNIRSWLKTSEGDILSMRFYHEDTREGALSNTQRFDGGISALDWSVRGGHAGGYNFSYDGFTRLTEAEYISTDPDGENFSTAYSYDANGNILSLTRYGTEGNPSRPVEALSMEYDGNRLSAVTDSGTARNRALRRKTARQSTSQEDFTYDANGNLTSDLTAGIASVSYNLLNLPQSFSIVTEDGSAETRYLYDADGRKLRVTATGSDGAISVTDYTANVVRTDGKVDRILFEGGYIHNGKYHFFFSDHLGSVRAVACEDGSVIQSSAYYPFGETFGDSPDTCPSSQPYKFNGKEDQSFASVPLLDYGARLLSTRTGRWTTMDPLAEKYYSISPYAYCGNNPVNLIDPDGMWIFIYYNNQSYKYENGKLYQYQTSGEKATSYIEITPEEGSFVEGIFNALNDLGNNTNTGKELLNYFSNNDKDAYIHPYSKIADNNETNKQENGLVLSGISAPIYMKDDLSGTAIPTENGIEESPLWLDLGHELSHRKDYITNGEKVNEPWITIGDEIFVKSEIQATHYENLMRQEAGLPLRTHYGTIKENDVVIGPYFPSRLIRKNGKSIVIPGVQYTPLKKRK</sequence>
<proteinExistence type="predicted"/>
<gene>
    <name evidence="3" type="ORF">IAC07_08490</name>
</gene>
<name>A0A940DPW8_9BACT</name>
<dbReference type="AlphaFoldDB" id="A0A940DPW8"/>
<evidence type="ECO:0000259" key="2">
    <source>
        <dbReference type="Pfam" id="PF25023"/>
    </source>
</evidence>
<dbReference type="PANTHER" id="PTHR32305:SF15">
    <property type="entry name" value="PROTEIN RHSA-RELATED"/>
    <property type="match status" value="1"/>
</dbReference>
<reference evidence="3" key="1">
    <citation type="submission" date="2020-10" db="EMBL/GenBank/DDBJ databases">
        <authorList>
            <person name="Gilroy R."/>
        </authorList>
    </citation>
    <scope>NUCLEOTIDE SEQUENCE</scope>
    <source>
        <strain evidence="3">F1-3629</strain>
    </source>
</reference>
<dbReference type="InterPro" id="IPR050708">
    <property type="entry name" value="T6SS_VgrG/RHS"/>
</dbReference>
<dbReference type="EMBL" id="JADIMJ010000130">
    <property type="protein sequence ID" value="MBO8454741.1"/>
    <property type="molecule type" value="Genomic_DNA"/>
</dbReference>
<reference evidence="3" key="2">
    <citation type="journal article" date="2021" name="PeerJ">
        <title>Extensive microbial diversity within the chicken gut microbiome revealed by metagenomics and culture.</title>
        <authorList>
            <person name="Gilroy R."/>
            <person name="Ravi A."/>
            <person name="Getino M."/>
            <person name="Pursley I."/>
            <person name="Horton D.L."/>
            <person name="Alikhan N.F."/>
            <person name="Baker D."/>
            <person name="Gharbi K."/>
            <person name="Hall N."/>
            <person name="Watson M."/>
            <person name="Adriaenssens E.M."/>
            <person name="Foster-Nyarko E."/>
            <person name="Jarju S."/>
            <person name="Secka A."/>
            <person name="Antonio M."/>
            <person name="Oren A."/>
            <person name="Chaudhuri R.R."/>
            <person name="La Ragione R."/>
            <person name="Hildebrand F."/>
            <person name="Pallen M.J."/>
        </authorList>
    </citation>
    <scope>NUCLEOTIDE SEQUENCE</scope>
    <source>
        <strain evidence="3">F1-3629</strain>
    </source>
</reference>
<evidence type="ECO:0000313" key="3">
    <source>
        <dbReference type="EMBL" id="MBO8454741.1"/>
    </source>
</evidence>
<dbReference type="Proteomes" id="UP000771749">
    <property type="component" value="Unassembled WGS sequence"/>
</dbReference>
<dbReference type="InterPro" id="IPR056823">
    <property type="entry name" value="TEN-like_YD-shell"/>
</dbReference>
<dbReference type="NCBIfam" id="TIGR03696">
    <property type="entry name" value="Rhs_assc_core"/>
    <property type="match status" value="1"/>
</dbReference>
<accession>A0A940DPW8</accession>
<feature type="domain" description="Teneurin-like YD-shell" evidence="2">
    <location>
        <begin position="328"/>
        <end position="431"/>
    </location>
</feature>
<organism evidence="3 4">
    <name type="scientific">Candidatus Cryptobacteroides gallistercoris</name>
    <dbReference type="NCBI Taxonomy" id="2840765"/>
    <lineage>
        <taxon>Bacteria</taxon>
        <taxon>Pseudomonadati</taxon>
        <taxon>Bacteroidota</taxon>
        <taxon>Bacteroidia</taxon>
        <taxon>Bacteroidales</taxon>
        <taxon>Candidatus Cryptobacteroides</taxon>
    </lineage>
</organism>
<comment type="caution">
    <text evidence="3">The sequence shown here is derived from an EMBL/GenBank/DDBJ whole genome shotgun (WGS) entry which is preliminary data.</text>
</comment>
<evidence type="ECO:0000256" key="1">
    <source>
        <dbReference type="ARBA" id="ARBA00022737"/>
    </source>
</evidence>
<dbReference type="Pfam" id="PF25023">
    <property type="entry name" value="TEN_YD-shell"/>
    <property type="match status" value="1"/>
</dbReference>
<dbReference type="PANTHER" id="PTHR32305">
    <property type="match status" value="1"/>
</dbReference>
<dbReference type="InterPro" id="IPR022385">
    <property type="entry name" value="Rhs_assc_core"/>
</dbReference>
<protein>
    <recommendedName>
        <fullName evidence="2">Teneurin-like YD-shell domain-containing protein</fullName>
    </recommendedName>
</protein>
<evidence type="ECO:0000313" key="4">
    <source>
        <dbReference type="Proteomes" id="UP000771749"/>
    </source>
</evidence>